<sequence length="176" mass="19973">MNTRLPLSDSSDDFKTVYYKKRKPIPKGTSSPISRNTTPSPTPEINQKKTESWIRCQNSFATLGNQDVTEYDTIDVATDENDEPPAFHPPIMLRAEGNYTRTINNLNKLIKRELNPKLVGNHLKIQPVSTDEHRAITKMLNDNKADYYAIKGAKSQLYKVCLKGLPRTTDPHDICL</sequence>
<name>A0AAV6U1Q2_9ARAC</name>
<protein>
    <recommendedName>
        <fullName evidence="4">Pre-C2HC domain-containing protein</fullName>
    </recommendedName>
</protein>
<gene>
    <name evidence="2" type="ORF">JTE90_008654</name>
</gene>
<proteinExistence type="predicted"/>
<reference evidence="2 3" key="1">
    <citation type="journal article" date="2022" name="Nat. Ecol. Evol.">
        <title>A masculinizing supergene underlies an exaggerated male reproductive morph in a spider.</title>
        <authorList>
            <person name="Hendrickx F."/>
            <person name="De Corte Z."/>
            <person name="Sonet G."/>
            <person name="Van Belleghem S.M."/>
            <person name="Kostlbacher S."/>
            <person name="Vangestel C."/>
        </authorList>
    </citation>
    <scope>NUCLEOTIDE SEQUENCE [LARGE SCALE GENOMIC DNA]</scope>
    <source>
        <strain evidence="2">W744_W776</strain>
    </source>
</reference>
<evidence type="ECO:0000313" key="2">
    <source>
        <dbReference type="EMBL" id="KAG8177470.1"/>
    </source>
</evidence>
<dbReference type="AlphaFoldDB" id="A0AAV6U1Q2"/>
<dbReference type="Proteomes" id="UP000827092">
    <property type="component" value="Unassembled WGS sequence"/>
</dbReference>
<accession>A0AAV6U1Q2</accession>
<dbReference type="EMBL" id="JAFNEN010000778">
    <property type="protein sequence ID" value="KAG8177470.1"/>
    <property type="molecule type" value="Genomic_DNA"/>
</dbReference>
<organism evidence="2 3">
    <name type="scientific">Oedothorax gibbosus</name>
    <dbReference type="NCBI Taxonomy" id="931172"/>
    <lineage>
        <taxon>Eukaryota</taxon>
        <taxon>Metazoa</taxon>
        <taxon>Ecdysozoa</taxon>
        <taxon>Arthropoda</taxon>
        <taxon>Chelicerata</taxon>
        <taxon>Arachnida</taxon>
        <taxon>Araneae</taxon>
        <taxon>Araneomorphae</taxon>
        <taxon>Entelegynae</taxon>
        <taxon>Araneoidea</taxon>
        <taxon>Linyphiidae</taxon>
        <taxon>Erigoninae</taxon>
        <taxon>Oedothorax</taxon>
    </lineage>
</organism>
<keyword evidence="3" id="KW-1185">Reference proteome</keyword>
<comment type="caution">
    <text evidence="2">The sequence shown here is derived from an EMBL/GenBank/DDBJ whole genome shotgun (WGS) entry which is preliminary data.</text>
</comment>
<evidence type="ECO:0000256" key="1">
    <source>
        <dbReference type="SAM" id="MobiDB-lite"/>
    </source>
</evidence>
<feature type="region of interest" description="Disordered" evidence="1">
    <location>
        <begin position="20"/>
        <end position="50"/>
    </location>
</feature>
<evidence type="ECO:0008006" key="4">
    <source>
        <dbReference type="Google" id="ProtNLM"/>
    </source>
</evidence>
<feature type="compositionally biased region" description="Polar residues" evidence="1">
    <location>
        <begin position="28"/>
        <end position="45"/>
    </location>
</feature>
<evidence type="ECO:0000313" key="3">
    <source>
        <dbReference type="Proteomes" id="UP000827092"/>
    </source>
</evidence>